<feature type="compositionally biased region" description="Polar residues" evidence="1">
    <location>
        <begin position="19"/>
        <end position="28"/>
    </location>
</feature>
<dbReference type="Proteomes" id="UP000324800">
    <property type="component" value="Unassembled WGS sequence"/>
</dbReference>
<accession>A0A5J4WKD6</accession>
<sequence length="82" mass="9763">MPLVQFREPDPQFIDPSLNWEQQNQLSGSEKDIDPPLKKDPPVYPEVEQSYNINDEEKQIVIDWDSFKIINIPSFKYRNKKN</sequence>
<feature type="compositionally biased region" description="Basic and acidic residues" evidence="1">
    <location>
        <begin position="29"/>
        <end position="41"/>
    </location>
</feature>
<feature type="region of interest" description="Disordered" evidence="1">
    <location>
        <begin position="1"/>
        <end position="41"/>
    </location>
</feature>
<gene>
    <name evidence="2" type="ORF">EZS28_008958</name>
</gene>
<dbReference type="EMBL" id="SNRW01001664">
    <property type="protein sequence ID" value="KAA6395517.1"/>
    <property type="molecule type" value="Genomic_DNA"/>
</dbReference>
<reference evidence="2 3" key="1">
    <citation type="submission" date="2019-03" db="EMBL/GenBank/DDBJ databases">
        <title>Single cell metagenomics reveals metabolic interactions within the superorganism composed of flagellate Streblomastix strix and complex community of Bacteroidetes bacteria on its surface.</title>
        <authorList>
            <person name="Treitli S.C."/>
            <person name="Kolisko M."/>
            <person name="Husnik F."/>
            <person name="Keeling P."/>
            <person name="Hampl V."/>
        </authorList>
    </citation>
    <scope>NUCLEOTIDE SEQUENCE [LARGE SCALE GENOMIC DNA]</scope>
    <source>
        <strain evidence="2">ST1C</strain>
    </source>
</reference>
<name>A0A5J4WKD6_9EUKA</name>
<dbReference type="AlphaFoldDB" id="A0A5J4WKD6"/>
<evidence type="ECO:0000313" key="2">
    <source>
        <dbReference type="EMBL" id="KAA6395517.1"/>
    </source>
</evidence>
<organism evidence="2 3">
    <name type="scientific">Streblomastix strix</name>
    <dbReference type="NCBI Taxonomy" id="222440"/>
    <lineage>
        <taxon>Eukaryota</taxon>
        <taxon>Metamonada</taxon>
        <taxon>Preaxostyla</taxon>
        <taxon>Oxymonadida</taxon>
        <taxon>Streblomastigidae</taxon>
        <taxon>Streblomastix</taxon>
    </lineage>
</organism>
<comment type="caution">
    <text evidence="2">The sequence shown here is derived from an EMBL/GenBank/DDBJ whole genome shotgun (WGS) entry which is preliminary data.</text>
</comment>
<evidence type="ECO:0000256" key="1">
    <source>
        <dbReference type="SAM" id="MobiDB-lite"/>
    </source>
</evidence>
<protein>
    <submittedName>
        <fullName evidence="2">Uncharacterized protein</fullName>
    </submittedName>
</protein>
<proteinExistence type="predicted"/>
<evidence type="ECO:0000313" key="3">
    <source>
        <dbReference type="Proteomes" id="UP000324800"/>
    </source>
</evidence>